<comment type="cofactor">
    <cofactor evidence="1">
        <name>Mg(2+)</name>
        <dbReference type="ChEBI" id="CHEBI:18420"/>
    </cofactor>
</comment>
<dbReference type="RefSeq" id="WP_243651113.1">
    <property type="nucleotide sequence ID" value="NZ_SLXD01000004.1"/>
</dbReference>
<comment type="caution">
    <text evidence="6">The sequence shown here is derived from an EMBL/GenBank/DDBJ whole genome shotgun (WGS) entry which is preliminary data.</text>
</comment>
<dbReference type="InterPro" id="IPR013341">
    <property type="entry name" value="Mandelate_racemase_N_dom"/>
</dbReference>
<dbReference type="GO" id="GO:0000287">
    <property type="term" value="F:magnesium ion binding"/>
    <property type="evidence" value="ECO:0007669"/>
    <property type="project" value="TreeGrafter"/>
</dbReference>
<keyword evidence="3" id="KW-0460">Magnesium</keyword>
<feature type="domain" description="Mandelate racemase/muconate lactonizing enzyme C-terminal" evidence="5">
    <location>
        <begin position="178"/>
        <end position="275"/>
    </location>
</feature>
<accession>A0A4R2MKR1</accession>
<sequence>MKKASPMPSDAEARAATSPAMAMPPGEPLRLERIEVLLFRAPADPPVQTSFGVMHERPALLIRAIGDDGASGWGEVWCNFPSGGAEHRARLARAYLPALACGRHWSQPQACFDEVSRRLEVLALQCGEPGPLAQIVAGLDIAIWDLLARRRGVPLCKLLAPELQRPGPVAVYASGLNPTDPQRLAAQRQAEGYRAFKLKVGFGAARDDANLAAVRAAIGPQALLMVDANQAWSLDQAVAAGHRMAGHELAWLEEPIRADAPLAHWSRLAQDQPLRLAGGENLAGLDRFEDFAAADGVSVIQPDVGKWGGLSACLQVARLAQRHGKCFCPHWLGAGIGLAASLHLKAAVGGSGMVEVDANPNPLRELLAQPPFVLEAGAVRLDDTAGLGVEPDLRAARRFLVNLS</sequence>
<dbReference type="PANTHER" id="PTHR13794:SF58">
    <property type="entry name" value="MITOCHONDRIAL ENOLASE SUPERFAMILY MEMBER 1"/>
    <property type="match status" value="1"/>
</dbReference>
<dbReference type="Pfam" id="PF02746">
    <property type="entry name" value="MR_MLE_N"/>
    <property type="match status" value="1"/>
</dbReference>
<proteinExistence type="predicted"/>
<dbReference type="InterPro" id="IPR029065">
    <property type="entry name" value="Enolase_C-like"/>
</dbReference>
<evidence type="ECO:0000256" key="1">
    <source>
        <dbReference type="ARBA" id="ARBA00001946"/>
    </source>
</evidence>
<dbReference type="GO" id="GO:0016052">
    <property type="term" value="P:carbohydrate catabolic process"/>
    <property type="evidence" value="ECO:0007669"/>
    <property type="project" value="TreeGrafter"/>
</dbReference>
<dbReference type="SMART" id="SM00922">
    <property type="entry name" value="MR_MLE"/>
    <property type="match status" value="1"/>
</dbReference>
<dbReference type="InterPro" id="IPR013342">
    <property type="entry name" value="Mandelate_racemase_C"/>
</dbReference>
<dbReference type="Gene3D" id="3.20.20.120">
    <property type="entry name" value="Enolase-like C-terminal domain"/>
    <property type="match status" value="1"/>
</dbReference>
<dbReference type="PANTHER" id="PTHR13794">
    <property type="entry name" value="ENOLASE SUPERFAMILY, MANDELATE RACEMASE"/>
    <property type="match status" value="1"/>
</dbReference>
<dbReference type="Pfam" id="PF13378">
    <property type="entry name" value="MR_MLE_C"/>
    <property type="match status" value="1"/>
</dbReference>
<dbReference type="CDD" id="cd03316">
    <property type="entry name" value="MR_like"/>
    <property type="match status" value="1"/>
</dbReference>
<dbReference type="GO" id="GO:0016836">
    <property type="term" value="F:hydro-lyase activity"/>
    <property type="evidence" value="ECO:0007669"/>
    <property type="project" value="TreeGrafter"/>
</dbReference>
<evidence type="ECO:0000313" key="7">
    <source>
        <dbReference type="Proteomes" id="UP000295106"/>
    </source>
</evidence>
<dbReference type="GO" id="GO:0009063">
    <property type="term" value="P:amino acid catabolic process"/>
    <property type="evidence" value="ECO:0007669"/>
    <property type="project" value="InterPro"/>
</dbReference>
<gene>
    <name evidence="6" type="ORF">EV684_104279</name>
</gene>
<dbReference type="SFLD" id="SFLDS00001">
    <property type="entry name" value="Enolase"/>
    <property type="match status" value="1"/>
</dbReference>
<dbReference type="SUPFAM" id="SSF54826">
    <property type="entry name" value="Enolase N-terminal domain-like"/>
    <property type="match status" value="1"/>
</dbReference>
<name>A0A4R2MKR1_RUBGE</name>
<evidence type="ECO:0000259" key="5">
    <source>
        <dbReference type="SMART" id="SM00922"/>
    </source>
</evidence>
<dbReference type="InterPro" id="IPR029017">
    <property type="entry name" value="Enolase-like_N"/>
</dbReference>
<evidence type="ECO:0000256" key="2">
    <source>
        <dbReference type="ARBA" id="ARBA00022723"/>
    </source>
</evidence>
<evidence type="ECO:0000313" key="6">
    <source>
        <dbReference type="EMBL" id="TCP03556.1"/>
    </source>
</evidence>
<feature type="region of interest" description="Disordered" evidence="4">
    <location>
        <begin position="1"/>
        <end position="25"/>
    </location>
</feature>
<dbReference type="AlphaFoldDB" id="A0A4R2MKR1"/>
<dbReference type="SFLD" id="SFLDG00179">
    <property type="entry name" value="mandelate_racemase"/>
    <property type="match status" value="1"/>
</dbReference>
<dbReference type="InterPro" id="IPR036849">
    <property type="entry name" value="Enolase-like_C_sf"/>
</dbReference>
<dbReference type="Proteomes" id="UP000295106">
    <property type="component" value="Unassembled WGS sequence"/>
</dbReference>
<keyword evidence="2" id="KW-0479">Metal-binding</keyword>
<dbReference type="EMBL" id="SLXD01000004">
    <property type="protein sequence ID" value="TCP03556.1"/>
    <property type="molecule type" value="Genomic_DNA"/>
</dbReference>
<dbReference type="InterPro" id="IPR046945">
    <property type="entry name" value="RHMD-like"/>
</dbReference>
<dbReference type="SUPFAM" id="SSF51604">
    <property type="entry name" value="Enolase C-terminal domain-like"/>
    <property type="match status" value="1"/>
</dbReference>
<organism evidence="6 7">
    <name type="scientific">Rubrivivax gelatinosus</name>
    <name type="common">Rhodocyclus gelatinosus</name>
    <name type="synonym">Rhodopseudomonas gelatinosa</name>
    <dbReference type="NCBI Taxonomy" id="28068"/>
    <lineage>
        <taxon>Bacteria</taxon>
        <taxon>Pseudomonadati</taxon>
        <taxon>Pseudomonadota</taxon>
        <taxon>Betaproteobacteria</taxon>
        <taxon>Burkholderiales</taxon>
        <taxon>Sphaerotilaceae</taxon>
        <taxon>Rubrivivax</taxon>
    </lineage>
</organism>
<evidence type="ECO:0000256" key="4">
    <source>
        <dbReference type="SAM" id="MobiDB-lite"/>
    </source>
</evidence>
<dbReference type="InterPro" id="IPR018110">
    <property type="entry name" value="Mandel_Rmase/mucon_lact_enz_CS"/>
</dbReference>
<protein>
    <submittedName>
        <fullName evidence="6">L-alanine-DL-glutamate epimerase-like enolase superfamily enzyme</fullName>
    </submittedName>
</protein>
<dbReference type="PROSITE" id="PS00909">
    <property type="entry name" value="MR_MLE_2"/>
    <property type="match status" value="1"/>
</dbReference>
<reference evidence="6 7" key="1">
    <citation type="submission" date="2019-03" db="EMBL/GenBank/DDBJ databases">
        <title>Genomic Encyclopedia of Type Strains, Phase IV (KMG-IV): sequencing the most valuable type-strain genomes for metagenomic binning, comparative biology and taxonomic classification.</title>
        <authorList>
            <person name="Goeker M."/>
        </authorList>
    </citation>
    <scope>NUCLEOTIDE SEQUENCE [LARGE SCALE GENOMIC DNA]</scope>
    <source>
        <strain evidence="6 7">DSM 1709</strain>
    </source>
</reference>
<dbReference type="Gene3D" id="3.30.390.10">
    <property type="entry name" value="Enolase-like, N-terminal domain"/>
    <property type="match status" value="1"/>
</dbReference>
<evidence type="ECO:0000256" key="3">
    <source>
        <dbReference type="ARBA" id="ARBA00022842"/>
    </source>
</evidence>